<dbReference type="RefSeq" id="WP_013027943.1">
    <property type="nucleotide sequence ID" value="NC_017533.1"/>
</dbReference>
<dbReference type="InterPro" id="IPR009593">
    <property type="entry name" value="DUF1203"/>
</dbReference>
<name>A0A0H3L3V0_PANAA</name>
<evidence type="ECO:0000313" key="2">
    <source>
        <dbReference type="Proteomes" id="UP000006690"/>
    </source>
</evidence>
<dbReference type="PATRIC" id="fig|932677.3.peg.4572"/>
<dbReference type="KEGG" id="paj:PAJ_p0180"/>
<organism evidence="1 2">
    <name type="scientific">Pantoea ananatis (strain AJ13355)</name>
    <dbReference type="NCBI Taxonomy" id="932677"/>
    <lineage>
        <taxon>Bacteria</taxon>
        <taxon>Pseudomonadati</taxon>
        <taxon>Pseudomonadota</taxon>
        <taxon>Gammaproteobacteria</taxon>
        <taxon>Enterobacterales</taxon>
        <taxon>Erwiniaceae</taxon>
        <taxon>Pantoea</taxon>
    </lineage>
</organism>
<dbReference type="Pfam" id="PF06718">
    <property type="entry name" value="DUF1203"/>
    <property type="match status" value="1"/>
</dbReference>
<dbReference type="eggNOG" id="ENOG5032SY9">
    <property type="taxonomic scope" value="Bacteria"/>
</dbReference>
<dbReference type="EMBL" id="AP012033">
    <property type="protein sequence ID" value="BAK14047.1"/>
    <property type="molecule type" value="Genomic_DNA"/>
</dbReference>
<geneLocation type="plasmid" evidence="1 2">
    <name>pEA320</name>
</geneLocation>
<protein>
    <recommendedName>
        <fullName evidence="3">DUF1203 domain-containing protein</fullName>
    </recommendedName>
</protein>
<dbReference type="HOGENOM" id="CLU_117181_0_0_6"/>
<gene>
    <name evidence="1" type="ORF">PAJ_p0180</name>
</gene>
<dbReference type="Proteomes" id="UP000006690">
    <property type="component" value="Plasmid pEA320"/>
</dbReference>
<sequence>MTYQISGLKADAFTHLYGQNERYLKQHGVMRLKVENAPGYPDRISLRDIPAGETALLINHLYQPARTPYYGSHAIYLWEHCTQQGIYINALPPVMTHRLLSLRGFDVQDLLIQADVCEGKAADEMITHFFSHPTVRYIQVHNARQGCYSCRVDRCE</sequence>
<reference evidence="2" key="1">
    <citation type="journal article" date="2012" name="Appl. Microbiol. Biotechnol.">
        <title>The complete genome sequence of Pantoea ananatis AJ13355, an organism with great biotechnological potential.</title>
        <authorList>
            <person name="Hara Y."/>
            <person name="Kadotani N."/>
            <person name="Izui H."/>
            <person name="Katashkina J.I."/>
            <person name="Kuvaeva T.M."/>
            <person name="Andreeva I.G."/>
            <person name="Golubeva L.I."/>
            <person name="Malko D.B."/>
            <person name="Makeev V.J."/>
            <person name="Mashko S.V."/>
            <person name="Kozlov Y.I."/>
        </authorList>
    </citation>
    <scope>NUCLEOTIDE SEQUENCE [LARGE SCALE GENOMIC DNA]</scope>
    <source>
        <strain evidence="2">AJ13355</strain>
        <plasmid evidence="2">Plasmid pEA320</plasmid>
    </source>
</reference>
<evidence type="ECO:0000313" key="1">
    <source>
        <dbReference type="EMBL" id="BAK14047.1"/>
    </source>
</evidence>
<evidence type="ECO:0008006" key="3">
    <source>
        <dbReference type="Google" id="ProtNLM"/>
    </source>
</evidence>
<keyword evidence="1" id="KW-0614">Plasmid</keyword>
<proteinExistence type="predicted"/>
<dbReference type="PIRSF" id="PIRSF034110">
    <property type="entry name" value="DUF1203"/>
    <property type="match status" value="1"/>
</dbReference>
<dbReference type="AlphaFoldDB" id="A0A0H3L3V0"/>
<accession>A0A0H3L3V0</accession>
<dbReference type="OrthoDB" id="5953307at2"/>